<feature type="compositionally biased region" description="Low complexity" evidence="1">
    <location>
        <begin position="380"/>
        <end position="391"/>
    </location>
</feature>
<sequence length="521" mass="57664">MESDDHEYHPELDVMDDDEGELLSDEDQSGDRSARAKRRKKTRSRSRSKSRSRILNERVLFYEQVFKSEQRSSGDPDLLLTGESRGGDEEGTLLKGIVELERKLEEKKKRQQRGGSDSEGILRTHSPFAVNLRRTPSREGNNFSLTTSTTMDEQDGDIPHVVKKTFSYEQHSFTETEKGLPGREFVSPDGERFFSRRVESANSSSQRTVLMKKTETRRTVGQASQNDPVGLLDSSETGIWSSVGASGAWTRPNTGTTPQLQDHPIYQSKSPSGDPNITTITRSSTSSSSSTNRTLSTRILKYEFLGVATDNLAPTTTTRSSPSPSFSRPSSGSIPSPSPPAQFIVPSGHVHRKLLVSTTKEEKDVGEEEAAFNIPLLARSPSSGIGSPPDSFRGSSSLLHTVPHTTTTTEPPLPRPASSSAESEGSSAGGGNRVLDWRRQFEDVEERVNRSMWWRHTPSPGWSEESAEFYSQYSRQIGGGGRLEDQLSHHNPQYTSAKTVGDSFDSHIAEIRGKSDEYFLF</sequence>
<feature type="compositionally biased region" description="Basic and acidic residues" evidence="1">
    <location>
        <begin position="1"/>
        <end position="12"/>
    </location>
</feature>
<feature type="region of interest" description="Disordered" evidence="1">
    <location>
        <begin position="197"/>
        <end position="293"/>
    </location>
</feature>
<proteinExistence type="predicted"/>
<feature type="region of interest" description="Disordered" evidence="1">
    <location>
        <begin position="378"/>
        <end position="435"/>
    </location>
</feature>
<name>A0A226DBU8_FOLCA</name>
<dbReference type="Proteomes" id="UP000198287">
    <property type="component" value="Unassembled WGS sequence"/>
</dbReference>
<accession>A0A226DBU8</accession>
<evidence type="ECO:0000313" key="3">
    <source>
        <dbReference type="Proteomes" id="UP000198287"/>
    </source>
</evidence>
<feature type="compositionally biased region" description="Basic residues" evidence="1">
    <location>
        <begin position="35"/>
        <end position="52"/>
    </location>
</feature>
<dbReference type="AlphaFoldDB" id="A0A226DBU8"/>
<evidence type="ECO:0000256" key="1">
    <source>
        <dbReference type="SAM" id="MobiDB-lite"/>
    </source>
</evidence>
<feature type="compositionally biased region" description="Low complexity" evidence="1">
    <location>
        <begin position="401"/>
        <end position="426"/>
    </location>
</feature>
<feature type="compositionally biased region" description="Polar residues" evidence="1">
    <location>
        <begin position="138"/>
        <end position="151"/>
    </location>
</feature>
<reference evidence="2 3" key="1">
    <citation type="submission" date="2015-12" db="EMBL/GenBank/DDBJ databases">
        <title>The genome of Folsomia candida.</title>
        <authorList>
            <person name="Faddeeva A."/>
            <person name="Derks M.F."/>
            <person name="Anvar Y."/>
            <person name="Smit S."/>
            <person name="Van Straalen N."/>
            <person name="Roelofs D."/>
        </authorList>
    </citation>
    <scope>NUCLEOTIDE SEQUENCE [LARGE SCALE GENOMIC DNA]</scope>
    <source>
        <strain evidence="2 3">VU population</strain>
        <tissue evidence="2">Whole body</tissue>
    </source>
</reference>
<dbReference type="EMBL" id="LNIX01000025">
    <property type="protein sequence ID" value="OXA42653.1"/>
    <property type="molecule type" value="Genomic_DNA"/>
</dbReference>
<feature type="compositionally biased region" description="Acidic residues" evidence="1">
    <location>
        <begin position="13"/>
        <end position="28"/>
    </location>
</feature>
<evidence type="ECO:0000313" key="2">
    <source>
        <dbReference type="EMBL" id="OXA42653.1"/>
    </source>
</evidence>
<feature type="compositionally biased region" description="Low complexity" evidence="1">
    <location>
        <begin position="314"/>
        <end position="335"/>
    </location>
</feature>
<feature type="compositionally biased region" description="Polar residues" evidence="1">
    <location>
        <begin position="251"/>
        <end position="260"/>
    </location>
</feature>
<feature type="region of interest" description="Disordered" evidence="1">
    <location>
        <begin position="133"/>
        <end position="155"/>
    </location>
</feature>
<gene>
    <name evidence="2" type="ORF">Fcan01_22555</name>
</gene>
<organism evidence="2 3">
    <name type="scientific">Folsomia candida</name>
    <name type="common">Springtail</name>
    <dbReference type="NCBI Taxonomy" id="158441"/>
    <lineage>
        <taxon>Eukaryota</taxon>
        <taxon>Metazoa</taxon>
        <taxon>Ecdysozoa</taxon>
        <taxon>Arthropoda</taxon>
        <taxon>Hexapoda</taxon>
        <taxon>Collembola</taxon>
        <taxon>Entomobryomorpha</taxon>
        <taxon>Isotomoidea</taxon>
        <taxon>Isotomidae</taxon>
        <taxon>Proisotominae</taxon>
        <taxon>Folsomia</taxon>
    </lineage>
</organism>
<feature type="compositionally biased region" description="Low complexity" evidence="1">
    <location>
        <begin position="276"/>
        <end position="293"/>
    </location>
</feature>
<feature type="region of interest" description="Disordered" evidence="1">
    <location>
        <begin position="66"/>
        <end position="94"/>
    </location>
</feature>
<feature type="region of interest" description="Disordered" evidence="1">
    <location>
        <begin position="1"/>
        <end position="53"/>
    </location>
</feature>
<comment type="caution">
    <text evidence="2">The sequence shown here is derived from an EMBL/GenBank/DDBJ whole genome shotgun (WGS) entry which is preliminary data.</text>
</comment>
<feature type="compositionally biased region" description="Polar residues" evidence="1">
    <location>
        <begin position="234"/>
        <end position="244"/>
    </location>
</feature>
<dbReference type="OrthoDB" id="6538186at2759"/>
<keyword evidence="3" id="KW-1185">Reference proteome</keyword>
<feature type="region of interest" description="Disordered" evidence="1">
    <location>
        <begin position="312"/>
        <end position="345"/>
    </location>
</feature>
<protein>
    <submittedName>
        <fullName evidence="2">Uncharacterized protein</fullName>
    </submittedName>
</protein>